<gene>
    <name evidence="4" type="ORF">CAL29_04375</name>
</gene>
<evidence type="ECO:0000256" key="1">
    <source>
        <dbReference type="ARBA" id="ARBA00008324"/>
    </source>
</evidence>
<keyword evidence="5" id="KW-1185">Reference proteome</keyword>
<dbReference type="SUPFAM" id="SSF54637">
    <property type="entry name" value="Thioesterase/thiol ester dehydrase-isomerase"/>
    <property type="match status" value="1"/>
</dbReference>
<evidence type="ECO:0000256" key="2">
    <source>
        <dbReference type="ARBA" id="ARBA00022801"/>
    </source>
</evidence>
<evidence type="ECO:0000259" key="3">
    <source>
        <dbReference type="Pfam" id="PF03061"/>
    </source>
</evidence>
<dbReference type="RefSeq" id="WP_094851739.1">
    <property type="nucleotide sequence ID" value="NZ_NEVM01000001.1"/>
</dbReference>
<dbReference type="GO" id="GO:0047617">
    <property type="term" value="F:fatty acyl-CoA hydrolase activity"/>
    <property type="evidence" value="ECO:0007669"/>
    <property type="project" value="InterPro"/>
</dbReference>
<dbReference type="Gene3D" id="3.10.129.10">
    <property type="entry name" value="Hotdog Thioesterase"/>
    <property type="match status" value="1"/>
</dbReference>
<evidence type="ECO:0000313" key="5">
    <source>
        <dbReference type="Proteomes" id="UP000216020"/>
    </source>
</evidence>
<comment type="similarity">
    <text evidence="1">Belongs to the thioesterase PaaI family.</text>
</comment>
<dbReference type="PANTHER" id="PTHR21660">
    <property type="entry name" value="THIOESTERASE SUPERFAMILY MEMBER-RELATED"/>
    <property type="match status" value="1"/>
</dbReference>
<proteinExistence type="inferred from homology"/>
<organism evidence="4 5">
    <name type="scientific">Bordetella genomosp. 10</name>
    <dbReference type="NCBI Taxonomy" id="1416804"/>
    <lineage>
        <taxon>Bacteria</taxon>
        <taxon>Pseudomonadati</taxon>
        <taxon>Pseudomonadota</taxon>
        <taxon>Betaproteobacteria</taxon>
        <taxon>Burkholderiales</taxon>
        <taxon>Alcaligenaceae</taxon>
        <taxon>Bordetella</taxon>
    </lineage>
</organism>
<keyword evidence="2" id="KW-0378">Hydrolase</keyword>
<dbReference type="InterPro" id="IPR003736">
    <property type="entry name" value="PAAI_dom"/>
</dbReference>
<dbReference type="OrthoDB" id="9813158at2"/>
<accession>A0A261SKV3</accession>
<comment type="caution">
    <text evidence="4">The sequence shown here is derived from an EMBL/GenBank/DDBJ whole genome shotgun (WGS) entry which is preliminary data.</text>
</comment>
<dbReference type="AlphaFoldDB" id="A0A261SKV3"/>
<dbReference type="EMBL" id="NEVM01000001">
    <property type="protein sequence ID" value="OZI37637.1"/>
    <property type="molecule type" value="Genomic_DNA"/>
</dbReference>
<dbReference type="InterPro" id="IPR039298">
    <property type="entry name" value="ACOT13"/>
</dbReference>
<feature type="domain" description="Thioesterase" evidence="3">
    <location>
        <begin position="66"/>
        <end position="138"/>
    </location>
</feature>
<dbReference type="Proteomes" id="UP000216020">
    <property type="component" value="Unassembled WGS sequence"/>
</dbReference>
<dbReference type="Pfam" id="PF03061">
    <property type="entry name" value="4HBT"/>
    <property type="match status" value="1"/>
</dbReference>
<protein>
    <submittedName>
        <fullName evidence="4">Thioesterase</fullName>
    </submittedName>
</protein>
<reference evidence="5" key="1">
    <citation type="submission" date="2017-05" db="EMBL/GenBank/DDBJ databases">
        <title>Complete and WGS of Bordetella genogroups.</title>
        <authorList>
            <person name="Spilker T."/>
            <person name="Lipuma J."/>
        </authorList>
    </citation>
    <scope>NUCLEOTIDE SEQUENCE [LARGE SCALE GENOMIC DNA]</scope>
    <source>
        <strain evidence="5">AU16122</strain>
    </source>
</reference>
<evidence type="ECO:0000313" key="4">
    <source>
        <dbReference type="EMBL" id="OZI37637.1"/>
    </source>
</evidence>
<sequence>MSNTNTAKAEPGKLERADIEAIFKRSRFISAMNLEILEIDHGASRFSVRMPMSDNLERGAAGSGQFHGGAIASLIDVVGDFAIGMLVGGGVPTMNLRVDYLRPAMAPHVEAVAVVRKAGRSAAVVDIDVMSADGKLVAIGRGTYVPIAG</sequence>
<dbReference type="InterPro" id="IPR029069">
    <property type="entry name" value="HotDog_dom_sf"/>
</dbReference>
<dbReference type="NCBIfam" id="TIGR00369">
    <property type="entry name" value="unchar_dom_1"/>
    <property type="match status" value="1"/>
</dbReference>
<dbReference type="InterPro" id="IPR006683">
    <property type="entry name" value="Thioestr_dom"/>
</dbReference>
<dbReference type="CDD" id="cd03443">
    <property type="entry name" value="PaaI_thioesterase"/>
    <property type="match status" value="1"/>
</dbReference>
<dbReference type="PANTHER" id="PTHR21660:SF1">
    <property type="entry name" value="ACYL-COENZYME A THIOESTERASE 13"/>
    <property type="match status" value="1"/>
</dbReference>
<name>A0A261SKV3_9BORD</name>